<sequence length="57" mass="6021">MKKKRGKRTKVHAGSGVLTQSLCAGLEPICRPGNGSVIYLAVDCTATPHTKAYPLVP</sequence>
<dbReference type="GeneID" id="87871996"/>
<keyword evidence="2" id="KW-1185">Reference proteome</keyword>
<dbReference type="AlphaFoldDB" id="A0AAJ0IEW7"/>
<protein>
    <submittedName>
        <fullName evidence="1">Uncharacterized protein</fullName>
    </submittedName>
</protein>
<evidence type="ECO:0000313" key="2">
    <source>
        <dbReference type="Proteomes" id="UP001285908"/>
    </source>
</evidence>
<organism evidence="1 2">
    <name type="scientific">Neurospora hispaniola</name>
    <dbReference type="NCBI Taxonomy" id="588809"/>
    <lineage>
        <taxon>Eukaryota</taxon>
        <taxon>Fungi</taxon>
        <taxon>Dikarya</taxon>
        <taxon>Ascomycota</taxon>
        <taxon>Pezizomycotina</taxon>
        <taxon>Sordariomycetes</taxon>
        <taxon>Sordariomycetidae</taxon>
        <taxon>Sordariales</taxon>
        <taxon>Sordariaceae</taxon>
        <taxon>Neurospora</taxon>
    </lineage>
</organism>
<evidence type="ECO:0000313" key="1">
    <source>
        <dbReference type="EMBL" id="KAK3498979.1"/>
    </source>
</evidence>
<name>A0AAJ0IEW7_9PEZI</name>
<dbReference type="RefSeq" id="XP_062696612.1">
    <property type="nucleotide sequence ID" value="XM_062834374.1"/>
</dbReference>
<reference evidence="1 2" key="1">
    <citation type="journal article" date="2023" name="Mol. Phylogenet. Evol.">
        <title>Genome-scale phylogeny and comparative genomics of the fungal order Sordariales.</title>
        <authorList>
            <person name="Hensen N."/>
            <person name="Bonometti L."/>
            <person name="Westerberg I."/>
            <person name="Brannstrom I.O."/>
            <person name="Guillou S."/>
            <person name="Cros-Aarteil S."/>
            <person name="Calhoun S."/>
            <person name="Haridas S."/>
            <person name="Kuo A."/>
            <person name="Mondo S."/>
            <person name="Pangilinan J."/>
            <person name="Riley R."/>
            <person name="LaButti K."/>
            <person name="Andreopoulos B."/>
            <person name="Lipzen A."/>
            <person name="Chen C."/>
            <person name="Yan M."/>
            <person name="Daum C."/>
            <person name="Ng V."/>
            <person name="Clum A."/>
            <person name="Steindorff A."/>
            <person name="Ohm R.A."/>
            <person name="Martin F."/>
            <person name="Silar P."/>
            <person name="Natvig D.O."/>
            <person name="Lalanne C."/>
            <person name="Gautier V."/>
            <person name="Ament-Velasquez S.L."/>
            <person name="Kruys A."/>
            <person name="Hutchinson M.I."/>
            <person name="Powell A.J."/>
            <person name="Barry K."/>
            <person name="Miller A.N."/>
            <person name="Grigoriev I.V."/>
            <person name="Debuchy R."/>
            <person name="Gladieux P."/>
            <person name="Hiltunen Thoren M."/>
            <person name="Johannesson H."/>
        </authorList>
    </citation>
    <scope>NUCLEOTIDE SEQUENCE [LARGE SCALE GENOMIC DNA]</scope>
    <source>
        <strain evidence="1 2">FGSC 10403</strain>
    </source>
</reference>
<proteinExistence type="predicted"/>
<dbReference type="Proteomes" id="UP001285908">
    <property type="component" value="Unassembled WGS sequence"/>
</dbReference>
<dbReference type="EMBL" id="JAULSX010000001">
    <property type="protein sequence ID" value="KAK3498979.1"/>
    <property type="molecule type" value="Genomic_DNA"/>
</dbReference>
<accession>A0AAJ0IEW7</accession>
<comment type="caution">
    <text evidence="1">The sequence shown here is derived from an EMBL/GenBank/DDBJ whole genome shotgun (WGS) entry which is preliminary data.</text>
</comment>
<gene>
    <name evidence="1" type="ORF">B0T23DRAFT_306374</name>
</gene>